<organism evidence="2 3">
    <name type="scientific">Marisediminicola antarctica</name>
    <dbReference type="NCBI Taxonomy" id="674079"/>
    <lineage>
        <taxon>Bacteria</taxon>
        <taxon>Bacillati</taxon>
        <taxon>Actinomycetota</taxon>
        <taxon>Actinomycetes</taxon>
        <taxon>Micrococcales</taxon>
        <taxon>Microbacteriaceae</taxon>
        <taxon>Marisediminicola</taxon>
    </lineage>
</organism>
<sequence length="233" mass="26009">MEALLEQLPKDDPAVELLAKKAATLSTRAYLPGPTPSPDLVLIGLDDEEGNADILAVIEVKVWANMHFAQKASANKLVLLTDPGATAVHNAVLTDGSDEIGQVDLYRSRKWWGEGLVEVEGGVPRPDDKIRLTNPDEVLWLLFDVRGRPAEKLFEKAHSSTMWRTIDLRRFGGRLRELRSTDPALIECHRDTIAVVLWHINQRPGRTTPYAEGNSISKTERPPLSDFEVQMDE</sequence>
<dbReference type="Proteomes" id="UP000464507">
    <property type="component" value="Chromosome"/>
</dbReference>
<keyword evidence="3" id="KW-1185">Reference proteome</keyword>
<protein>
    <submittedName>
        <fullName evidence="2">Uncharacterized protein</fullName>
    </submittedName>
</protein>
<evidence type="ECO:0000313" key="2">
    <source>
        <dbReference type="EMBL" id="QHO70113.1"/>
    </source>
</evidence>
<dbReference type="EMBL" id="CP017146">
    <property type="protein sequence ID" value="QHO70113.1"/>
    <property type="molecule type" value="Genomic_DNA"/>
</dbReference>
<accession>A0A7L5AHR7</accession>
<reference evidence="2 3" key="1">
    <citation type="submission" date="2016-09" db="EMBL/GenBank/DDBJ databases">
        <title>Complete genome sequence of microbes from the polar regions.</title>
        <authorList>
            <person name="Liao L."/>
            <person name="Chen B."/>
        </authorList>
    </citation>
    <scope>NUCLEOTIDE SEQUENCE [LARGE SCALE GENOMIC DNA]</scope>
    <source>
        <strain evidence="2 3">ZS314</strain>
    </source>
</reference>
<dbReference type="AlphaFoldDB" id="A0A7L5AHR7"/>
<evidence type="ECO:0000256" key="1">
    <source>
        <dbReference type="SAM" id="MobiDB-lite"/>
    </source>
</evidence>
<proteinExistence type="predicted"/>
<dbReference type="KEGG" id="mant:BHD05_11150"/>
<name>A0A7L5AHR7_9MICO</name>
<feature type="region of interest" description="Disordered" evidence="1">
    <location>
        <begin position="208"/>
        <end position="233"/>
    </location>
</feature>
<evidence type="ECO:0000313" key="3">
    <source>
        <dbReference type="Proteomes" id="UP000464507"/>
    </source>
</evidence>
<gene>
    <name evidence="2" type="ORF">BHD05_11150</name>
</gene>